<feature type="region of interest" description="Disordered" evidence="1">
    <location>
        <begin position="142"/>
        <end position="190"/>
    </location>
</feature>
<evidence type="ECO:0000313" key="3">
    <source>
        <dbReference type="Proteomes" id="UP000248330"/>
    </source>
</evidence>
<feature type="compositionally biased region" description="Basic residues" evidence="1">
    <location>
        <begin position="176"/>
        <end position="185"/>
    </location>
</feature>
<feature type="region of interest" description="Disordered" evidence="1">
    <location>
        <begin position="16"/>
        <end position="101"/>
    </location>
</feature>
<dbReference type="EMBL" id="QICN01000005">
    <property type="protein sequence ID" value="PXV67833.1"/>
    <property type="molecule type" value="Genomic_DNA"/>
</dbReference>
<organism evidence="2 3">
    <name type="scientific">Sinimarinibacterium flocculans</name>
    <dbReference type="NCBI Taxonomy" id="985250"/>
    <lineage>
        <taxon>Bacteria</taxon>
        <taxon>Pseudomonadati</taxon>
        <taxon>Pseudomonadota</taxon>
        <taxon>Gammaproteobacteria</taxon>
        <taxon>Nevskiales</taxon>
        <taxon>Nevskiaceae</taxon>
        <taxon>Sinimarinibacterium</taxon>
    </lineage>
</organism>
<reference evidence="2 3" key="1">
    <citation type="submission" date="2018-04" db="EMBL/GenBank/DDBJ databases">
        <title>Genomic Encyclopedia of Type Strains, Phase IV (KMG-IV): sequencing the most valuable type-strain genomes for metagenomic binning, comparative biology and taxonomic classification.</title>
        <authorList>
            <person name="Goeker M."/>
        </authorList>
    </citation>
    <scope>NUCLEOTIDE SEQUENCE [LARGE SCALE GENOMIC DNA]</scope>
    <source>
        <strain evidence="2 3">DSM 104150</strain>
    </source>
</reference>
<feature type="compositionally biased region" description="Basic residues" evidence="1">
    <location>
        <begin position="42"/>
        <end position="51"/>
    </location>
</feature>
<dbReference type="Proteomes" id="UP000248330">
    <property type="component" value="Unassembled WGS sequence"/>
</dbReference>
<sequence length="362" mass="39931">MDRNWCPSVQVALTPGRAPRGRVDRNFDPGTNAGAVLASRPSRARGSKHRLRGEAARGGPSRPSRARGSKLNRHREVDWKIQSRPSRARGSKLQRLGQQPRAPFVAPLAGAWIETSTVQRTAHWRASRAPRGRVDRNREGCRCRGRGAAGRAPRGRVDRNASDEQKANRIAESRPSRARGSKRHRRAEDHGVRVVAPLAGAWIETVRPVGRAQPLHGRAPRGRVDRNDSATAVLVPATGRAPRGRVDRNSNSGCFLLRTAPVAPLAGAWIETYVHPHVTCELLVAPLAGAWIETRLPRARRTGTSCRAPRGRVDRNVRSNSEIDDDRTSRPSRARGSKRSRRQADRAALQSRPSRARGSKRL</sequence>
<proteinExistence type="predicted"/>
<dbReference type="AlphaFoldDB" id="A0A318E805"/>
<protein>
    <submittedName>
        <fullName evidence="2">Uncharacterized protein</fullName>
    </submittedName>
</protein>
<feature type="compositionally biased region" description="Basic residues" evidence="1">
    <location>
        <begin position="330"/>
        <end position="341"/>
    </location>
</feature>
<feature type="compositionally biased region" description="Basic residues" evidence="1">
    <location>
        <begin position="64"/>
        <end position="73"/>
    </location>
</feature>
<evidence type="ECO:0000256" key="1">
    <source>
        <dbReference type="SAM" id="MobiDB-lite"/>
    </source>
</evidence>
<accession>A0A318E805</accession>
<keyword evidence="3" id="KW-1185">Reference proteome</keyword>
<feature type="region of interest" description="Disordered" evidence="1">
    <location>
        <begin position="302"/>
        <end position="362"/>
    </location>
</feature>
<evidence type="ECO:0000313" key="2">
    <source>
        <dbReference type="EMBL" id="PXV67833.1"/>
    </source>
</evidence>
<name>A0A318E805_9GAMM</name>
<comment type="caution">
    <text evidence="2">The sequence shown here is derived from an EMBL/GenBank/DDBJ whole genome shotgun (WGS) entry which is preliminary data.</text>
</comment>
<feature type="compositionally biased region" description="Basic and acidic residues" evidence="1">
    <location>
        <begin position="155"/>
        <end position="175"/>
    </location>
</feature>
<gene>
    <name evidence="2" type="ORF">C8D93_105190</name>
</gene>